<dbReference type="STRING" id="192814.GCA_900166575_00476"/>
<gene>
    <name evidence="1" type="ORF">E4663_00980</name>
</gene>
<proteinExistence type="predicted"/>
<dbReference type="Proteomes" id="UP000297982">
    <property type="component" value="Unassembled WGS sequence"/>
</dbReference>
<dbReference type="OrthoDB" id="2973472at2"/>
<organism evidence="1 2">
    <name type="scientific">Halobacillus salinus</name>
    <dbReference type="NCBI Taxonomy" id="192814"/>
    <lineage>
        <taxon>Bacteria</taxon>
        <taxon>Bacillati</taxon>
        <taxon>Bacillota</taxon>
        <taxon>Bacilli</taxon>
        <taxon>Bacillales</taxon>
        <taxon>Bacillaceae</taxon>
        <taxon>Halobacillus</taxon>
    </lineage>
</organism>
<sequence length="90" mass="10549">MENVHTIWLDHQWSHGIIKVPDSIFGFLYHPIAYDEAQGEFRIINNLWYTTYHGAREYFRSPNNPYSVAGRMKIHSGSALIQPKFQKVNV</sequence>
<keyword evidence="2" id="KW-1185">Reference proteome</keyword>
<comment type="caution">
    <text evidence="1">The sequence shown here is derived from an EMBL/GenBank/DDBJ whole genome shotgun (WGS) entry which is preliminary data.</text>
</comment>
<evidence type="ECO:0000313" key="2">
    <source>
        <dbReference type="Proteomes" id="UP000297982"/>
    </source>
</evidence>
<reference evidence="1 2" key="1">
    <citation type="journal article" date="2003" name="Int. J. Syst. Evol. Microbiol.">
        <title>Halobacillus salinus sp. nov., isolated from a salt lake on the coast of the East Sea in Korea.</title>
        <authorList>
            <person name="Yoon J.H."/>
            <person name="Kang K.H."/>
            <person name="Park Y.H."/>
        </authorList>
    </citation>
    <scope>NUCLEOTIDE SEQUENCE [LARGE SCALE GENOMIC DNA]</scope>
    <source>
        <strain evidence="1 2">HSL-3</strain>
    </source>
</reference>
<accession>A0A4Z0GZG0</accession>
<protein>
    <submittedName>
        <fullName evidence="1">Uncharacterized protein</fullName>
    </submittedName>
</protein>
<dbReference type="EMBL" id="SRJC01000001">
    <property type="protein sequence ID" value="TGB03612.1"/>
    <property type="molecule type" value="Genomic_DNA"/>
</dbReference>
<name>A0A4Z0GZG0_9BACI</name>
<evidence type="ECO:0000313" key="1">
    <source>
        <dbReference type="EMBL" id="TGB03612.1"/>
    </source>
</evidence>
<dbReference type="RefSeq" id="WP_079478959.1">
    <property type="nucleotide sequence ID" value="NZ_FVYZ01000004.1"/>
</dbReference>
<dbReference type="AlphaFoldDB" id="A0A4Z0GZG0"/>